<feature type="compositionally biased region" description="Polar residues" evidence="1">
    <location>
        <begin position="95"/>
        <end position="106"/>
    </location>
</feature>
<protein>
    <recommendedName>
        <fullName evidence="4">SAM domain-containing protein</fullName>
    </recommendedName>
</protein>
<name>A0ABN8BAB9_CHISP</name>
<dbReference type="PANTHER" id="PTHR21359">
    <property type="entry name" value="DUF5577 DOMAIN-CONTAINING PROTEIN"/>
    <property type="match status" value="1"/>
</dbReference>
<feature type="region of interest" description="Disordered" evidence="1">
    <location>
        <begin position="94"/>
        <end position="142"/>
    </location>
</feature>
<proteinExistence type="predicted"/>
<dbReference type="Pfam" id="PF18017">
    <property type="entry name" value="SAM_4"/>
    <property type="match status" value="1"/>
</dbReference>
<keyword evidence="3" id="KW-1185">Reference proteome</keyword>
<gene>
    <name evidence="2" type="ORF">CHILSU_LOCUS8947</name>
</gene>
<sequence length="352" mass="38733">MDSNLTGLWVSFFTAAGIPSDVAATYALTFTENRIQNDMLLDLNKEYLRDMGITRMGDVIAILRHAKLVHENTARDRVLNTTSTANKVPVAAITGRSTVTQPSSPASRILEHYTRNSSNQESSTSTSQKRKHTETRINEDSSIKKARLIRFASPTKPLVKEAASSTNNHNKQTVFSRLGNSDDIKVAQQKPTEAAAKPIYARLGCKPENVANNATIPIQKDALKYEGILKSKAVVKKTVTVTTTKNNVRRIAVGTMRADEAPVSVKEKLAIPTKAKSVKFANHVEYKVIEGIKKPPLVQPKVVHKSTPVFNKPERRLSMPEGTNTVKARLGVPSRSANNLTITRNVFNRLGV</sequence>
<evidence type="ECO:0000313" key="3">
    <source>
        <dbReference type="Proteomes" id="UP001153292"/>
    </source>
</evidence>
<dbReference type="Gene3D" id="1.10.150.50">
    <property type="entry name" value="Transcription Factor, Ets-1"/>
    <property type="match status" value="1"/>
</dbReference>
<dbReference type="InterPro" id="IPR013761">
    <property type="entry name" value="SAM/pointed_sf"/>
</dbReference>
<organism evidence="2 3">
    <name type="scientific">Chilo suppressalis</name>
    <name type="common">Asiatic rice borer moth</name>
    <dbReference type="NCBI Taxonomy" id="168631"/>
    <lineage>
        <taxon>Eukaryota</taxon>
        <taxon>Metazoa</taxon>
        <taxon>Ecdysozoa</taxon>
        <taxon>Arthropoda</taxon>
        <taxon>Hexapoda</taxon>
        <taxon>Insecta</taxon>
        <taxon>Pterygota</taxon>
        <taxon>Neoptera</taxon>
        <taxon>Endopterygota</taxon>
        <taxon>Lepidoptera</taxon>
        <taxon>Glossata</taxon>
        <taxon>Ditrysia</taxon>
        <taxon>Pyraloidea</taxon>
        <taxon>Crambidae</taxon>
        <taxon>Crambinae</taxon>
        <taxon>Chilo</taxon>
    </lineage>
</organism>
<dbReference type="PANTHER" id="PTHR21359:SF1">
    <property type="entry name" value="DUF5577 DOMAIN-CONTAINING PROTEIN"/>
    <property type="match status" value="1"/>
</dbReference>
<evidence type="ECO:0000256" key="1">
    <source>
        <dbReference type="SAM" id="MobiDB-lite"/>
    </source>
</evidence>
<reference evidence="2" key="1">
    <citation type="submission" date="2021-12" db="EMBL/GenBank/DDBJ databases">
        <authorList>
            <person name="King R."/>
        </authorList>
    </citation>
    <scope>NUCLEOTIDE SEQUENCE</scope>
</reference>
<evidence type="ECO:0008006" key="4">
    <source>
        <dbReference type="Google" id="ProtNLM"/>
    </source>
</evidence>
<dbReference type="CDD" id="cd09531">
    <property type="entry name" value="SAM_CS047"/>
    <property type="match status" value="1"/>
</dbReference>
<evidence type="ECO:0000313" key="2">
    <source>
        <dbReference type="EMBL" id="CAH0405585.1"/>
    </source>
</evidence>
<dbReference type="InterPro" id="IPR039161">
    <property type="entry name" value="C19orf47-like"/>
</dbReference>
<feature type="compositionally biased region" description="Low complexity" evidence="1">
    <location>
        <begin position="116"/>
        <end position="127"/>
    </location>
</feature>
<dbReference type="EMBL" id="OU963897">
    <property type="protein sequence ID" value="CAH0405585.1"/>
    <property type="molecule type" value="Genomic_DNA"/>
</dbReference>
<dbReference type="InterPro" id="IPR040772">
    <property type="entry name" value="C19orf47_SAM"/>
</dbReference>
<accession>A0ABN8BAB9</accession>
<dbReference type="Proteomes" id="UP001153292">
    <property type="component" value="Chromosome 4"/>
</dbReference>
<dbReference type="SUPFAM" id="SSF47769">
    <property type="entry name" value="SAM/Pointed domain"/>
    <property type="match status" value="1"/>
</dbReference>